<dbReference type="InterPro" id="IPR002078">
    <property type="entry name" value="Sigma_54_int"/>
</dbReference>
<dbReference type="Gene3D" id="3.30.450.40">
    <property type="match status" value="1"/>
</dbReference>
<dbReference type="PROSITE" id="PS00675">
    <property type="entry name" value="SIGMA54_INTERACT_1"/>
    <property type="match status" value="1"/>
</dbReference>
<dbReference type="InterPro" id="IPR003018">
    <property type="entry name" value="GAF"/>
</dbReference>
<dbReference type="InterPro" id="IPR027417">
    <property type="entry name" value="P-loop_NTPase"/>
</dbReference>
<dbReference type="PANTHER" id="PTHR32071">
    <property type="entry name" value="TRANSCRIPTIONAL REGULATORY PROTEIN"/>
    <property type="match status" value="1"/>
</dbReference>
<dbReference type="Pfam" id="PF00158">
    <property type="entry name" value="Sigma54_activat"/>
    <property type="match status" value="1"/>
</dbReference>
<dbReference type="InterPro" id="IPR025944">
    <property type="entry name" value="Sigma_54_int_dom_CS"/>
</dbReference>
<dbReference type="PROSITE" id="PS00676">
    <property type="entry name" value="SIGMA54_INTERACT_2"/>
    <property type="match status" value="1"/>
</dbReference>
<dbReference type="NCBIfam" id="TIGR01817">
    <property type="entry name" value="nifA"/>
    <property type="match status" value="1"/>
</dbReference>
<dbReference type="InterPro" id="IPR025943">
    <property type="entry name" value="Sigma_54_int_dom_ATP-bd_2"/>
</dbReference>
<keyword evidence="15" id="KW-1185">Reference proteome</keyword>
<dbReference type="Gene3D" id="3.40.50.300">
    <property type="entry name" value="P-loop containing nucleotide triphosphate hydrolases"/>
    <property type="match status" value="1"/>
</dbReference>
<dbReference type="InterPro" id="IPR010113">
    <property type="entry name" value="Nif-specific_regulatory_prot"/>
</dbReference>
<dbReference type="SMART" id="SM00382">
    <property type="entry name" value="AAA"/>
    <property type="match status" value="1"/>
</dbReference>
<evidence type="ECO:0000256" key="9">
    <source>
        <dbReference type="ARBA" id="ARBA00023159"/>
    </source>
</evidence>
<evidence type="ECO:0000256" key="5">
    <source>
        <dbReference type="ARBA" id="ARBA00022840"/>
    </source>
</evidence>
<evidence type="ECO:0000256" key="10">
    <source>
        <dbReference type="ARBA" id="ARBA00023163"/>
    </source>
</evidence>
<dbReference type="InterPro" id="IPR058031">
    <property type="entry name" value="AAA_lid_NorR"/>
</dbReference>
<dbReference type="SUPFAM" id="SSF46689">
    <property type="entry name" value="Homeodomain-like"/>
    <property type="match status" value="1"/>
</dbReference>
<keyword evidence="6 12" id="KW-0902">Two-component regulatory system</keyword>
<dbReference type="PANTHER" id="PTHR32071:SF117">
    <property type="entry name" value="PTS-DEPENDENT DIHYDROXYACETONE KINASE OPERON REGULATORY PROTEIN-RELATED"/>
    <property type="match status" value="1"/>
</dbReference>
<comment type="function">
    <text evidence="1 12">Required for activation of most nif operons, which are directly involved in nitrogen fixation.</text>
</comment>
<dbReference type="Pfam" id="PF01590">
    <property type="entry name" value="GAF"/>
    <property type="match status" value="1"/>
</dbReference>
<dbReference type="SUPFAM" id="SSF55781">
    <property type="entry name" value="GAF domain-like"/>
    <property type="match status" value="1"/>
</dbReference>
<feature type="domain" description="Sigma-54 factor interaction" evidence="13">
    <location>
        <begin position="195"/>
        <end position="423"/>
    </location>
</feature>
<dbReference type="InterPro" id="IPR003593">
    <property type="entry name" value="AAA+_ATPase"/>
</dbReference>
<gene>
    <name evidence="14" type="primary">nifA</name>
    <name evidence="14" type="ORF">MFUM_0552</name>
</gene>
<dbReference type="Pfam" id="PF25601">
    <property type="entry name" value="AAA_lid_14"/>
    <property type="match status" value="1"/>
</dbReference>
<evidence type="ECO:0000256" key="1">
    <source>
        <dbReference type="ARBA" id="ARBA00002167"/>
    </source>
</evidence>
<dbReference type="RefSeq" id="WP_009060115.1">
    <property type="nucleotide sequence ID" value="NZ_JAHXRZ010000005.1"/>
</dbReference>
<evidence type="ECO:0000256" key="7">
    <source>
        <dbReference type="ARBA" id="ARBA00023015"/>
    </source>
</evidence>
<dbReference type="Gene3D" id="1.10.10.60">
    <property type="entry name" value="Homeodomain-like"/>
    <property type="match status" value="1"/>
</dbReference>
<keyword evidence="5" id="KW-0067">ATP-binding</keyword>
<keyword evidence="8 12" id="KW-0238">DNA-binding</keyword>
<evidence type="ECO:0000313" key="15">
    <source>
        <dbReference type="Proteomes" id="UP001161497"/>
    </source>
</evidence>
<dbReference type="InterPro" id="IPR029016">
    <property type="entry name" value="GAF-like_dom_sf"/>
</dbReference>
<keyword evidence="7 12" id="KW-0805">Transcription regulation</keyword>
<evidence type="ECO:0000256" key="4">
    <source>
        <dbReference type="ARBA" id="ARBA00022741"/>
    </source>
</evidence>
<dbReference type="InterPro" id="IPR002197">
    <property type="entry name" value="HTH_Fis"/>
</dbReference>
<keyword evidence="4" id="KW-0547">Nucleotide-binding</keyword>
<dbReference type="InterPro" id="IPR009057">
    <property type="entry name" value="Homeodomain-like_sf"/>
</dbReference>
<proteinExistence type="predicted"/>
<name>A0ABM9IBA6_9BACT</name>
<evidence type="ECO:0000259" key="13">
    <source>
        <dbReference type="PROSITE" id="PS50045"/>
    </source>
</evidence>
<organism evidence="14 15">
    <name type="scientific">Candidatus Methylacidiphilum fumarolicum</name>
    <dbReference type="NCBI Taxonomy" id="591154"/>
    <lineage>
        <taxon>Bacteria</taxon>
        <taxon>Pseudomonadati</taxon>
        <taxon>Verrucomicrobiota</taxon>
        <taxon>Methylacidiphilae</taxon>
        <taxon>Methylacidiphilales</taxon>
        <taxon>Methylacidiphilaceae</taxon>
        <taxon>Methylacidiphilum (ex Ratnadevi et al. 2023)</taxon>
    </lineage>
</organism>
<reference evidence="14" key="1">
    <citation type="submission" date="2023-03" db="EMBL/GenBank/DDBJ databases">
        <authorList>
            <person name="Cremers G."/>
            <person name="Picone N."/>
        </authorList>
    </citation>
    <scope>NUCLEOTIDE SEQUENCE</scope>
    <source>
        <strain evidence="14">Sample_alias</strain>
    </source>
</reference>
<evidence type="ECO:0000256" key="6">
    <source>
        <dbReference type="ARBA" id="ARBA00023012"/>
    </source>
</evidence>
<evidence type="ECO:0000256" key="12">
    <source>
        <dbReference type="RuleBase" id="RU368029"/>
    </source>
</evidence>
<dbReference type="SMART" id="SM00065">
    <property type="entry name" value="GAF"/>
    <property type="match status" value="1"/>
</dbReference>
<dbReference type="PROSITE" id="PS50045">
    <property type="entry name" value="SIGMA54_INTERACT_4"/>
    <property type="match status" value="1"/>
</dbReference>
<dbReference type="Pfam" id="PF02954">
    <property type="entry name" value="HTH_8"/>
    <property type="match status" value="1"/>
</dbReference>
<keyword evidence="10 12" id="KW-0804">Transcription</keyword>
<dbReference type="Proteomes" id="UP001161497">
    <property type="component" value="Chromosome"/>
</dbReference>
<dbReference type="EMBL" id="OX458932">
    <property type="protein sequence ID" value="CAI9084936.1"/>
    <property type="molecule type" value="Genomic_DNA"/>
</dbReference>
<keyword evidence="9 12" id="KW-0010">Activator</keyword>
<dbReference type="Gene3D" id="1.10.8.60">
    <property type="match status" value="1"/>
</dbReference>
<keyword evidence="11 12" id="KW-0535">Nitrogen fixation</keyword>
<dbReference type="PRINTS" id="PR01590">
    <property type="entry name" value="HTHFIS"/>
</dbReference>
<evidence type="ECO:0000256" key="11">
    <source>
        <dbReference type="ARBA" id="ARBA00023231"/>
    </source>
</evidence>
<accession>A0ABM9IBA6</accession>
<evidence type="ECO:0000313" key="14">
    <source>
        <dbReference type="EMBL" id="CAI9084936.1"/>
    </source>
</evidence>
<dbReference type="PROSITE" id="PS00688">
    <property type="entry name" value="SIGMA54_INTERACT_3"/>
    <property type="match status" value="1"/>
</dbReference>
<dbReference type="SUPFAM" id="SSF52540">
    <property type="entry name" value="P-loop containing nucleoside triphosphate hydrolases"/>
    <property type="match status" value="1"/>
</dbReference>
<dbReference type="InterPro" id="IPR025662">
    <property type="entry name" value="Sigma_54_int_dom_ATP-bd_1"/>
</dbReference>
<evidence type="ECO:0000256" key="2">
    <source>
        <dbReference type="ARBA" id="ARBA00011135"/>
    </source>
</evidence>
<evidence type="ECO:0000256" key="3">
    <source>
        <dbReference type="ARBA" id="ARBA00015308"/>
    </source>
</evidence>
<sequence>MKKNGELVAIYEISKILASSHSQLEKLLRESLKILSLNLKLLRTVIFIKEAQTPKILASYGIFDPQEHISFYQSFIEQIFKNGFPVVIPDLYAELYSNEEIKPNECSENPLSLFCIPIRSERECLGVLVCERKRESALDSLSETTQILSLAANLFGQKIKLCMDGSLSQETQERSEASSYRLKHDSFKTRTANGVIGQSKQMQAVLDLVYHVAPSRSTVLLRGESGTGKEVIARTIHYLSPRKEGPFIKVNCSALPETLLESELFGHEKGAFTGALFERKGRFELAHGGTLFLDEIGDISPAVQVKLLRVLQEREFERVGGNKTIRVDVRVITATNKNLEDAVLKGEFRADLYFRINVVSIFLPPLRERKEDIPLLAEHILNKIGKDLNRKLKITPEALNLLINCHWPGNVRELENCLERAATNSKNNWIEEVDVACRRNQCSSPILWKKDLHVVSTPIISSTEETFHKEETHRPSFYSPLVSDDPKEKIIQAMEKCGWVQAKAARLLNITPRQLGYALKKYGIAIKKF</sequence>
<dbReference type="CDD" id="cd00009">
    <property type="entry name" value="AAA"/>
    <property type="match status" value="1"/>
</dbReference>
<evidence type="ECO:0000256" key="8">
    <source>
        <dbReference type="ARBA" id="ARBA00023125"/>
    </source>
</evidence>
<comment type="subunit">
    <text evidence="2 12">Interacts with sigma-54.</text>
</comment>
<protein>
    <recommendedName>
        <fullName evidence="3 12">Nif-specific regulatory protein</fullName>
    </recommendedName>
</protein>